<dbReference type="eggNOG" id="ENOG502R429">
    <property type="taxonomic scope" value="Eukaryota"/>
</dbReference>
<proteinExistence type="predicted"/>
<dbReference type="InterPro" id="IPR025315">
    <property type="entry name" value="DUF4220"/>
</dbReference>
<dbReference type="Proteomes" id="UP000026961">
    <property type="component" value="Chromosome 2"/>
</dbReference>
<feature type="transmembrane region" description="Helical" evidence="1">
    <location>
        <begin position="37"/>
        <end position="59"/>
    </location>
</feature>
<keyword evidence="4" id="KW-1185">Reference proteome</keyword>
<sequence>MVQWWEEWQLRVLALTSLFLQLFLLVSATFRKYRVPALLRSCIWLAYLGGDALAIYALATIFNRHRQTASTDHGSVLEVMWVPVFLVHLGGQDSITAYNIEDNELWARHAVAMSSQAAVAVYVFWRSWSGGQVPESSPALLLFAAGFLKLGERLWALRRASFTRLAAVRSSAAGRRTPAREEEEDAGDDHIPLESYVHLASGYIQSQATGDHVPRPKDNYVFHVHPLIEPELQDVLMELFVDFPAPYPRRLAYLRSFLALEDDDAYEELCALLNQAFQFFYTKKEAAYTVVGIYLRTFTMLLGIAAIASFNDSRKDGFDGSDVVVSYVLLCSTLVLEICALLWLADWRFVTSRILPEMQRTVAQFNLIGFATRRRWPTMVVMRIAALFRCKKYVNQHWYLGHLSSTPMIIEFIRKDLKSRWVDDLTNAAAYRRFNDRRGQWTLRRERCYQELGWSVTELPFDEAVLVWHIATDIYLDCNNGIENPPATADERAAVKCSREISNYMMYLLLFQPDMLMPGTRQSLFAVACREIKHALRDQRQRLDERGVARWISENPNAAQPGDHLAAARRLAEAMMQMNDAGRMLKVISGVWVEMICYSASRCRGFLHAKSLGAGGEFLTVVWLLLHRMGMEVLADKLQKPEIPRHVQILP</sequence>
<accession>A0A0D9YPS8</accession>
<evidence type="ECO:0000259" key="2">
    <source>
        <dbReference type="Pfam" id="PF13968"/>
    </source>
</evidence>
<evidence type="ECO:0000313" key="3">
    <source>
        <dbReference type="EnsemblPlants" id="OGLUM02G10230.1"/>
    </source>
</evidence>
<evidence type="ECO:0000256" key="1">
    <source>
        <dbReference type="SAM" id="Phobius"/>
    </source>
</evidence>
<dbReference type="Gramene" id="OGLUM02G10230.1">
    <property type="protein sequence ID" value="OGLUM02G10230.1"/>
    <property type="gene ID" value="OGLUM02G10230"/>
</dbReference>
<keyword evidence="1" id="KW-0472">Membrane</keyword>
<evidence type="ECO:0000313" key="4">
    <source>
        <dbReference type="Proteomes" id="UP000026961"/>
    </source>
</evidence>
<dbReference type="AlphaFoldDB" id="A0A0D9YPS8"/>
<dbReference type="Pfam" id="PF04578">
    <property type="entry name" value="DUF594"/>
    <property type="match status" value="1"/>
</dbReference>
<feature type="domain" description="DUF4220" evidence="2">
    <location>
        <begin position="44"/>
        <end position="376"/>
    </location>
</feature>
<protein>
    <recommendedName>
        <fullName evidence="2">DUF4220 domain-containing protein</fullName>
    </recommendedName>
</protein>
<keyword evidence="1" id="KW-1133">Transmembrane helix</keyword>
<feature type="transmembrane region" description="Helical" evidence="1">
    <location>
        <begin position="286"/>
        <end position="311"/>
    </location>
</feature>
<dbReference type="PANTHER" id="PTHR31325">
    <property type="entry name" value="OS01G0798800 PROTEIN-RELATED"/>
    <property type="match status" value="1"/>
</dbReference>
<name>A0A0D9YPS8_9ORYZ</name>
<dbReference type="Pfam" id="PF13968">
    <property type="entry name" value="DUF4220"/>
    <property type="match status" value="1"/>
</dbReference>
<keyword evidence="1" id="KW-0812">Transmembrane</keyword>
<reference evidence="3" key="2">
    <citation type="submission" date="2018-05" db="EMBL/GenBank/DDBJ databases">
        <title>OgluRS3 (Oryza glumaepatula Reference Sequence Version 3).</title>
        <authorList>
            <person name="Zhang J."/>
            <person name="Kudrna D."/>
            <person name="Lee S."/>
            <person name="Talag J."/>
            <person name="Welchert J."/>
            <person name="Wing R.A."/>
        </authorList>
    </citation>
    <scope>NUCLEOTIDE SEQUENCE [LARGE SCALE GENOMIC DNA]</scope>
</reference>
<dbReference type="HOGENOM" id="CLU_009180_4_0_1"/>
<feature type="transmembrane region" description="Helical" evidence="1">
    <location>
        <begin position="12"/>
        <end position="30"/>
    </location>
</feature>
<organism evidence="3">
    <name type="scientific">Oryza glumipatula</name>
    <dbReference type="NCBI Taxonomy" id="40148"/>
    <lineage>
        <taxon>Eukaryota</taxon>
        <taxon>Viridiplantae</taxon>
        <taxon>Streptophyta</taxon>
        <taxon>Embryophyta</taxon>
        <taxon>Tracheophyta</taxon>
        <taxon>Spermatophyta</taxon>
        <taxon>Magnoliopsida</taxon>
        <taxon>Liliopsida</taxon>
        <taxon>Poales</taxon>
        <taxon>Poaceae</taxon>
        <taxon>BOP clade</taxon>
        <taxon>Oryzoideae</taxon>
        <taxon>Oryzeae</taxon>
        <taxon>Oryzinae</taxon>
        <taxon>Oryza</taxon>
    </lineage>
</organism>
<dbReference type="STRING" id="40148.A0A0D9YPS8"/>
<feature type="transmembrane region" description="Helical" evidence="1">
    <location>
        <begin position="323"/>
        <end position="345"/>
    </location>
</feature>
<reference evidence="3" key="1">
    <citation type="submission" date="2015-04" db="UniProtKB">
        <authorList>
            <consortium name="EnsemblPlants"/>
        </authorList>
    </citation>
    <scope>IDENTIFICATION</scope>
</reference>
<dbReference type="EnsemblPlants" id="OGLUM02G10230.1">
    <property type="protein sequence ID" value="OGLUM02G10230.1"/>
    <property type="gene ID" value="OGLUM02G10230"/>
</dbReference>
<dbReference type="InterPro" id="IPR007658">
    <property type="entry name" value="DUF594"/>
</dbReference>